<accession>A0A197KDY4</accession>
<dbReference type="EMBL" id="KV442017">
    <property type="protein sequence ID" value="OAQ34599.1"/>
    <property type="molecule type" value="Genomic_DNA"/>
</dbReference>
<reference evidence="1 2" key="1">
    <citation type="submission" date="2016-05" db="EMBL/GenBank/DDBJ databases">
        <title>Genome sequencing reveals origins of a unique bacterial endosymbiosis in the earliest lineages of terrestrial Fungi.</title>
        <authorList>
            <consortium name="DOE Joint Genome Institute"/>
            <person name="Uehling J."/>
            <person name="Gryganskyi A."/>
            <person name="Hameed K."/>
            <person name="Tschaplinski T."/>
            <person name="Misztal P."/>
            <person name="Wu S."/>
            <person name="Desiro A."/>
            <person name="Vande Pol N."/>
            <person name="Du Z.-Y."/>
            <person name="Zienkiewicz A."/>
            <person name="Zienkiewicz K."/>
            <person name="Morin E."/>
            <person name="Tisserant E."/>
            <person name="Splivallo R."/>
            <person name="Hainaut M."/>
            <person name="Henrissat B."/>
            <person name="Ohm R."/>
            <person name="Kuo A."/>
            <person name="Yan J."/>
            <person name="Lipzen A."/>
            <person name="Nolan M."/>
            <person name="Labutti K."/>
            <person name="Barry K."/>
            <person name="Goldstein A."/>
            <person name="Labbe J."/>
            <person name="Schadt C."/>
            <person name="Tuskan G."/>
            <person name="Grigoriev I."/>
            <person name="Martin F."/>
            <person name="Vilgalys R."/>
            <person name="Bonito G."/>
        </authorList>
    </citation>
    <scope>NUCLEOTIDE SEQUENCE [LARGE SCALE GENOMIC DNA]</scope>
    <source>
        <strain evidence="1 2">AG-77</strain>
    </source>
</reference>
<sequence length="117" mass="13094">MTSNSKVASIIIECKTQEQLDDIISNNRRVIVLYYSYAMPWGKIAEHKMHVCARALEQGNITTIPFVLVNYAEFYEFGSKVEVLPTTMIRYAAYVDGKEHSSTGNSAELEGLVTGIL</sequence>
<evidence type="ECO:0008006" key="3">
    <source>
        <dbReference type="Google" id="ProtNLM"/>
    </source>
</evidence>
<dbReference type="Proteomes" id="UP000078512">
    <property type="component" value="Unassembled WGS sequence"/>
</dbReference>
<evidence type="ECO:0000313" key="2">
    <source>
        <dbReference type="Proteomes" id="UP000078512"/>
    </source>
</evidence>
<gene>
    <name evidence="1" type="ORF">K457DRAFT_14431</name>
</gene>
<keyword evidence="2" id="KW-1185">Reference proteome</keyword>
<dbReference type="AlphaFoldDB" id="A0A197KDY4"/>
<organism evidence="1 2">
    <name type="scientific">Linnemannia elongata AG-77</name>
    <dbReference type="NCBI Taxonomy" id="1314771"/>
    <lineage>
        <taxon>Eukaryota</taxon>
        <taxon>Fungi</taxon>
        <taxon>Fungi incertae sedis</taxon>
        <taxon>Mucoromycota</taxon>
        <taxon>Mortierellomycotina</taxon>
        <taxon>Mortierellomycetes</taxon>
        <taxon>Mortierellales</taxon>
        <taxon>Mortierellaceae</taxon>
        <taxon>Linnemannia</taxon>
    </lineage>
</organism>
<name>A0A197KDY4_9FUNG</name>
<protein>
    <recommendedName>
        <fullName evidence="3">Thioredoxin domain-containing protein</fullName>
    </recommendedName>
</protein>
<dbReference type="OrthoDB" id="2319405at2759"/>
<proteinExistence type="predicted"/>
<evidence type="ECO:0000313" key="1">
    <source>
        <dbReference type="EMBL" id="OAQ34599.1"/>
    </source>
</evidence>